<feature type="compositionally biased region" description="Low complexity" evidence="1">
    <location>
        <begin position="207"/>
        <end position="221"/>
    </location>
</feature>
<organism evidence="3 4">
    <name type="scientific">Streptococcus suis</name>
    <dbReference type="NCBI Taxonomy" id="1307"/>
    <lineage>
        <taxon>Bacteria</taxon>
        <taxon>Bacillati</taxon>
        <taxon>Bacillota</taxon>
        <taxon>Bacilli</taxon>
        <taxon>Lactobacillales</taxon>
        <taxon>Streptococcaceae</taxon>
        <taxon>Streptococcus</taxon>
    </lineage>
</organism>
<dbReference type="InterPro" id="IPR038765">
    <property type="entry name" value="Papain-like_cys_pep_sf"/>
</dbReference>
<proteinExistence type="predicted"/>
<accession>A0A9X4RUJ4</accession>
<reference evidence="3" key="1">
    <citation type="submission" date="2022-07" db="EMBL/GenBank/DDBJ databases">
        <title>Whole Genome Sequencing of Streptococcus suis.</title>
        <authorList>
            <person name="Dai X."/>
            <person name="Huang J."/>
            <person name="Wang L."/>
        </authorList>
    </citation>
    <scope>NUCLEOTIDE SEQUENCE</scope>
    <source>
        <strain evidence="3">XNB2</strain>
    </source>
</reference>
<feature type="region of interest" description="Disordered" evidence="1">
    <location>
        <begin position="446"/>
        <end position="488"/>
    </location>
</feature>
<dbReference type="RefSeq" id="WP_277944526.1">
    <property type="nucleotide sequence ID" value="NZ_JANFMO010000014.1"/>
</dbReference>
<evidence type="ECO:0000256" key="1">
    <source>
        <dbReference type="SAM" id="MobiDB-lite"/>
    </source>
</evidence>
<dbReference type="SUPFAM" id="SSF54001">
    <property type="entry name" value="Cysteine proteinases"/>
    <property type="match status" value="1"/>
</dbReference>
<dbReference type="InterPro" id="IPR007921">
    <property type="entry name" value="CHAP_dom"/>
</dbReference>
<dbReference type="Pfam" id="PF05257">
    <property type="entry name" value="CHAP"/>
    <property type="match status" value="1"/>
</dbReference>
<protein>
    <submittedName>
        <fullName evidence="3">CHAP domain-containing protein</fullName>
    </submittedName>
</protein>
<evidence type="ECO:0000259" key="2">
    <source>
        <dbReference type="PROSITE" id="PS50911"/>
    </source>
</evidence>
<dbReference type="Gene3D" id="3.90.1720.10">
    <property type="entry name" value="endopeptidase domain like (from Nostoc punctiforme)"/>
    <property type="match status" value="1"/>
</dbReference>
<feature type="region of interest" description="Disordered" evidence="1">
    <location>
        <begin position="262"/>
        <end position="285"/>
    </location>
</feature>
<evidence type="ECO:0000313" key="4">
    <source>
        <dbReference type="Proteomes" id="UP001152875"/>
    </source>
</evidence>
<dbReference type="Proteomes" id="UP001152875">
    <property type="component" value="Unassembled WGS sequence"/>
</dbReference>
<feature type="compositionally biased region" description="Polar residues" evidence="1">
    <location>
        <begin position="263"/>
        <end position="273"/>
    </location>
</feature>
<evidence type="ECO:0000313" key="3">
    <source>
        <dbReference type="EMBL" id="MDG4526976.1"/>
    </source>
</evidence>
<dbReference type="NCBIfam" id="NF045974">
    <property type="entry name" value="conju_CD1108"/>
    <property type="match status" value="1"/>
</dbReference>
<feature type="compositionally biased region" description="Basic and acidic residues" evidence="1">
    <location>
        <begin position="7"/>
        <end position="36"/>
    </location>
</feature>
<sequence>MGKSKRMVRETNKKHYAKSKPDIRQRKEEQDFSGRTVDESVKFQHKIIHKESKLESKQVQVETFSKRQQNLKILDDKFTQTPLPIHDKNESTIQIADLQDEIVNNNYLHQPSPPEAPLVESKPISHKKQVQLNQRKAFENQQNVEIRNEIEFTEQNGRNSEIFVSSDCDLTQTGNENEVPQIQFEIVHQNPVNSSELNHSKDLNFGPTSSQTQAQNNSQPNESIDRKIHDSPFRKFDTNQSRIIDTETKFTHRRNEVRAKLIHNQNQGTPSQFKNKKGKKHVHGDSVHESQNILSELPISQFDSSTDSVPLKTYPKVIDEYISIIEQADNESVFDVSLQQSQLRKDTKKFQPSNSKLSKNKIRVVKNSQSQQIEKTVTLTDGGKQSSNQFQSSLYENSIMIEQISYPSIDWSKKLHLPQIKLFSREILHSNAVSGKIQNNEIKPLTRKGKRLSNRLSNKETKSNIARSLYPDTTSDKNRKTVSKSSKTKLSITPIQVDGRPKYNFATTAKKQFYKGRLTSTNNIKANKFRRHRLLKDQLQIHEKLNSLVIEPIEFVKDKKNRRLLKKIEQAKLGRIQSSPLKKVVSGLASSEFLVASYLQAGADDNVAVDATTKVLNINAATLMRLAKKSNRKKTIKKLTKKAKVRQSQLEFRHKYRLMKEDKIFQQQLFYRKAMYRQRMKQQIRNKHFPRIRDRIKEELKKLLNQMVQFITTRWKSFLVLALALFSLLTVVYSNSQFMFGALSSVSYQLTTTPYLSSEEMLVALNHIFSTYELNLSNQLARLKESKPGYDEYIVKGREQIGHDPHVLLAYLTARFGEIKDQTSVEPAMKQLFDQIYQVSYREEREIRYRKVKEEVLDTSGKKTIVEKEVPYTYRKLIATVSKNDMDEVIQSIFAGSSSNLEHYRILRETKGNLETAFPSGTTISLPGNVSSVYDVNLTGGNFPPPNPNHVATLNGGYPGQCTWYVYNRFSQLGKPIKHSPMGNGGEWAFYAARYGYPVSREARAGTAVCMPPTVPYADPTYGHIAFVERVNPDGSIVISEMNVKGEFVISTGYLPREMAAQCYYINFGL</sequence>
<feature type="compositionally biased region" description="Basic and acidic residues" evidence="1">
    <location>
        <begin position="223"/>
        <end position="237"/>
    </location>
</feature>
<name>A0A9X4RUJ4_STRSU</name>
<dbReference type="AlphaFoldDB" id="A0A9X4RUJ4"/>
<comment type="caution">
    <text evidence="3">The sequence shown here is derived from an EMBL/GenBank/DDBJ whole genome shotgun (WGS) entry which is preliminary data.</text>
</comment>
<gene>
    <name evidence="3" type="ORF">NOL13_06090</name>
</gene>
<feature type="region of interest" description="Disordered" evidence="1">
    <location>
        <begin position="1"/>
        <end position="36"/>
    </location>
</feature>
<dbReference type="EMBL" id="JANFMP010000013">
    <property type="protein sequence ID" value="MDG4526976.1"/>
    <property type="molecule type" value="Genomic_DNA"/>
</dbReference>
<feature type="domain" description="Peptidase C51" evidence="2">
    <location>
        <begin position="937"/>
        <end position="1067"/>
    </location>
</feature>
<dbReference type="PROSITE" id="PS50911">
    <property type="entry name" value="CHAP"/>
    <property type="match status" value="1"/>
</dbReference>
<feature type="region of interest" description="Disordered" evidence="1">
    <location>
        <begin position="194"/>
        <end position="250"/>
    </location>
</feature>